<evidence type="ECO:0000313" key="2">
    <source>
        <dbReference type="EMBL" id="KAF2760907.1"/>
    </source>
</evidence>
<protein>
    <recommendedName>
        <fullName evidence="4">CBM1 domain-containing protein</fullName>
    </recommendedName>
</protein>
<dbReference type="AlphaFoldDB" id="A0A6A6WGY8"/>
<accession>A0A6A6WGY8</accession>
<feature type="chain" id="PRO_5025587155" description="CBM1 domain-containing protein" evidence="1">
    <location>
        <begin position="21"/>
        <end position="75"/>
    </location>
</feature>
<keyword evidence="3" id="KW-1185">Reference proteome</keyword>
<reference evidence="2" key="1">
    <citation type="journal article" date="2020" name="Stud. Mycol.">
        <title>101 Dothideomycetes genomes: a test case for predicting lifestyles and emergence of pathogens.</title>
        <authorList>
            <person name="Haridas S."/>
            <person name="Albert R."/>
            <person name="Binder M."/>
            <person name="Bloem J."/>
            <person name="Labutti K."/>
            <person name="Salamov A."/>
            <person name="Andreopoulos B."/>
            <person name="Baker S."/>
            <person name="Barry K."/>
            <person name="Bills G."/>
            <person name="Bluhm B."/>
            <person name="Cannon C."/>
            <person name="Castanera R."/>
            <person name="Culley D."/>
            <person name="Daum C."/>
            <person name="Ezra D."/>
            <person name="Gonzalez J."/>
            <person name="Henrissat B."/>
            <person name="Kuo A."/>
            <person name="Liang C."/>
            <person name="Lipzen A."/>
            <person name="Lutzoni F."/>
            <person name="Magnuson J."/>
            <person name="Mondo S."/>
            <person name="Nolan M."/>
            <person name="Ohm R."/>
            <person name="Pangilinan J."/>
            <person name="Park H.-J."/>
            <person name="Ramirez L."/>
            <person name="Alfaro M."/>
            <person name="Sun H."/>
            <person name="Tritt A."/>
            <person name="Yoshinaga Y."/>
            <person name="Zwiers L.-H."/>
            <person name="Turgeon B."/>
            <person name="Goodwin S."/>
            <person name="Spatafora J."/>
            <person name="Crous P."/>
            <person name="Grigoriev I."/>
        </authorList>
    </citation>
    <scope>NUCLEOTIDE SEQUENCE</scope>
    <source>
        <strain evidence="2">CBS 121739</strain>
    </source>
</reference>
<dbReference type="EMBL" id="ML996567">
    <property type="protein sequence ID" value="KAF2760907.1"/>
    <property type="molecule type" value="Genomic_DNA"/>
</dbReference>
<keyword evidence="1" id="KW-0732">Signal</keyword>
<evidence type="ECO:0000313" key="3">
    <source>
        <dbReference type="Proteomes" id="UP000799437"/>
    </source>
</evidence>
<gene>
    <name evidence="2" type="ORF">EJ05DRAFT_497478</name>
</gene>
<dbReference type="Proteomes" id="UP000799437">
    <property type="component" value="Unassembled WGS sequence"/>
</dbReference>
<dbReference type="GeneID" id="54487595"/>
<proteinExistence type="predicted"/>
<name>A0A6A6WGY8_9PEZI</name>
<evidence type="ECO:0000256" key="1">
    <source>
        <dbReference type="SAM" id="SignalP"/>
    </source>
</evidence>
<evidence type="ECO:0008006" key="4">
    <source>
        <dbReference type="Google" id="ProtNLM"/>
    </source>
</evidence>
<feature type="signal peptide" evidence="1">
    <location>
        <begin position="1"/>
        <end position="20"/>
    </location>
</feature>
<organism evidence="2 3">
    <name type="scientific">Pseudovirgaria hyperparasitica</name>
    <dbReference type="NCBI Taxonomy" id="470096"/>
    <lineage>
        <taxon>Eukaryota</taxon>
        <taxon>Fungi</taxon>
        <taxon>Dikarya</taxon>
        <taxon>Ascomycota</taxon>
        <taxon>Pezizomycotina</taxon>
        <taxon>Dothideomycetes</taxon>
        <taxon>Dothideomycetes incertae sedis</taxon>
        <taxon>Acrospermales</taxon>
        <taxon>Acrospermaceae</taxon>
        <taxon>Pseudovirgaria</taxon>
    </lineage>
</organism>
<dbReference type="RefSeq" id="XP_033603358.1">
    <property type="nucleotide sequence ID" value="XM_033746541.1"/>
</dbReference>
<sequence>MQSFTILTAIIASLLGTAVAVPAPQFPGFPGTPATSAAPAPTGGVCFDDFDCFGFPQGGKCVKDSSGFLGHCEKQ</sequence>